<comment type="caution">
    <text evidence="2">The sequence shown here is derived from an EMBL/GenBank/DDBJ whole genome shotgun (WGS) entry which is preliminary data.</text>
</comment>
<evidence type="ECO:0000313" key="3">
    <source>
        <dbReference type="Proteomes" id="UP001608902"/>
    </source>
</evidence>
<dbReference type="Proteomes" id="UP001608902">
    <property type="component" value="Unassembled WGS sequence"/>
</dbReference>
<keyword evidence="3" id="KW-1185">Reference proteome</keyword>
<organism evidence="2 3">
    <name type="scientific">Gnathostoma spinigerum</name>
    <dbReference type="NCBI Taxonomy" id="75299"/>
    <lineage>
        <taxon>Eukaryota</taxon>
        <taxon>Metazoa</taxon>
        <taxon>Ecdysozoa</taxon>
        <taxon>Nematoda</taxon>
        <taxon>Chromadorea</taxon>
        <taxon>Rhabditida</taxon>
        <taxon>Spirurina</taxon>
        <taxon>Gnathostomatomorpha</taxon>
        <taxon>Gnathostomatoidea</taxon>
        <taxon>Gnathostomatidae</taxon>
        <taxon>Gnathostoma</taxon>
    </lineage>
</organism>
<keyword evidence="1" id="KW-0472">Membrane</keyword>
<keyword evidence="1" id="KW-0812">Transmembrane</keyword>
<dbReference type="AlphaFoldDB" id="A0ABD6F181"/>
<evidence type="ECO:0000256" key="1">
    <source>
        <dbReference type="SAM" id="Phobius"/>
    </source>
</evidence>
<accession>A0ABD6F181</accession>
<feature type="transmembrane region" description="Helical" evidence="1">
    <location>
        <begin position="33"/>
        <end position="66"/>
    </location>
</feature>
<name>A0ABD6F181_9BILA</name>
<sequence>MSQYEPWYLRKSCPIFCVPCVPVYTNIWPARRAVLVIGSIIFAVGVMILLALLLTCVAIECSYMYAVHEKFV</sequence>
<gene>
    <name evidence="2" type="ORF">AB6A40_011153</name>
</gene>
<reference evidence="2 3" key="1">
    <citation type="submission" date="2024-08" db="EMBL/GenBank/DDBJ databases">
        <title>Gnathostoma spinigerum genome.</title>
        <authorList>
            <person name="Gonzalez-Bertolin B."/>
            <person name="Monzon S."/>
            <person name="Zaballos A."/>
            <person name="Jimenez P."/>
            <person name="Dekumyoy P."/>
            <person name="Varona S."/>
            <person name="Cuesta I."/>
            <person name="Sumanam S."/>
            <person name="Adisakwattana P."/>
            <person name="Gasser R.B."/>
            <person name="Hernandez-Gonzalez A."/>
            <person name="Young N.D."/>
            <person name="Perteguer M.J."/>
        </authorList>
    </citation>
    <scope>NUCLEOTIDE SEQUENCE [LARGE SCALE GENOMIC DNA]</scope>
    <source>
        <strain evidence="2">AL3</strain>
        <tissue evidence="2">Liver</tissue>
    </source>
</reference>
<proteinExistence type="predicted"/>
<keyword evidence="1" id="KW-1133">Transmembrane helix</keyword>
<dbReference type="EMBL" id="JBGFUD010017658">
    <property type="protein sequence ID" value="MFH4984444.1"/>
    <property type="molecule type" value="Genomic_DNA"/>
</dbReference>
<evidence type="ECO:0000313" key="2">
    <source>
        <dbReference type="EMBL" id="MFH4984444.1"/>
    </source>
</evidence>
<protein>
    <submittedName>
        <fullName evidence="2">Uncharacterized protein</fullName>
    </submittedName>
</protein>